<proteinExistence type="predicted"/>
<keyword evidence="3" id="KW-1185">Reference proteome</keyword>
<protein>
    <submittedName>
        <fullName evidence="2">Uncharacterized protein</fullName>
    </submittedName>
</protein>
<dbReference type="Proteomes" id="UP000324853">
    <property type="component" value="Unassembled WGS sequence"/>
</dbReference>
<feature type="transmembrane region" description="Helical" evidence="1">
    <location>
        <begin position="6"/>
        <end position="34"/>
    </location>
</feature>
<gene>
    <name evidence="2" type="ORF">FXB38_08530</name>
</gene>
<feature type="transmembrane region" description="Helical" evidence="1">
    <location>
        <begin position="113"/>
        <end position="134"/>
    </location>
</feature>
<evidence type="ECO:0000313" key="2">
    <source>
        <dbReference type="EMBL" id="TYL86084.1"/>
    </source>
</evidence>
<comment type="caution">
    <text evidence="2">The sequence shown here is derived from an EMBL/GenBank/DDBJ whole genome shotgun (WGS) entry which is preliminary data.</text>
</comment>
<dbReference type="AlphaFoldDB" id="A0A5S4WVK2"/>
<sequence length="160" mass="16579">MLVLGLVLNAVGIGLFCRLIFALAVHVLPFFVALSFGMLAFRDGTGVFGALLIGIASGTLTLAAGQVVVAVSRSLTLRVTIATAFAVPAAVAGYHVVFALSQIGVPSLAWREAFACLGAVCIGGTAWTRLTVFAELRPLESGGLVENMPRPVLTAATHER</sequence>
<accession>A0A5S4WVK2</accession>
<keyword evidence="1" id="KW-0472">Membrane</keyword>
<keyword evidence="1" id="KW-1133">Transmembrane helix</keyword>
<evidence type="ECO:0000256" key="1">
    <source>
        <dbReference type="SAM" id="Phobius"/>
    </source>
</evidence>
<feature type="transmembrane region" description="Helical" evidence="1">
    <location>
        <begin position="46"/>
        <end position="69"/>
    </location>
</feature>
<dbReference type="OrthoDB" id="7219977at2"/>
<keyword evidence="1" id="KW-0812">Transmembrane</keyword>
<evidence type="ECO:0000313" key="3">
    <source>
        <dbReference type="Proteomes" id="UP000324853"/>
    </source>
</evidence>
<reference evidence="2 3" key="1">
    <citation type="submission" date="2019-08" db="EMBL/GenBank/DDBJ databases">
        <title>Bradyrhizobium hipponensis sp. nov., a rhizobium isolated from a Lupinus angustifolius root nodule in Tunisia.</title>
        <authorList>
            <person name="Off K."/>
            <person name="Rejili M."/>
            <person name="Mars M."/>
            <person name="Brachmann A."/>
            <person name="Marin M."/>
        </authorList>
    </citation>
    <scope>NUCLEOTIDE SEQUENCE [LARGE SCALE GENOMIC DNA]</scope>
    <source>
        <strain evidence="2 3">CTAW11</strain>
    </source>
</reference>
<feature type="transmembrane region" description="Helical" evidence="1">
    <location>
        <begin position="81"/>
        <end position="101"/>
    </location>
</feature>
<dbReference type="RefSeq" id="WP_148750441.1">
    <property type="nucleotide sequence ID" value="NZ_VSSR01000014.1"/>
</dbReference>
<organism evidence="2 3">
    <name type="scientific">Bradyrhizobium cytisi</name>
    <dbReference type="NCBI Taxonomy" id="515489"/>
    <lineage>
        <taxon>Bacteria</taxon>
        <taxon>Pseudomonadati</taxon>
        <taxon>Pseudomonadota</taxon>
        <taxon>Alphaproteobacteria</taxon>
        <taxon>Hyphomicrobiales</taxon>
        <taxon>Nitrobacteraceae</taxon>
        <taxon>Bradyrhizobium</taxon>
    </lineage>
</organism>
<dbReference type="EMBL" id="VSSR01000014">
    <property type="protein sequence ID" value="TYL86084.1"/>
    <property type="molecule type" value="Genomic_DNA"/>
</dbReference>
<name>A0A5S4WVK2_9BRAD</name>